<evidence type="ECO:0000313" key="6">
    <source>
        <dbReference type="EMBL" id="KAG0265459.1"/>
    </source>
</evidence>
<dbReference type="GO" id="GO:0015035">
    <property type="term" value="F:protein-disulfide reductase activity"/>
    <property type="evidence" value="ECO:0007669"/>
    <property type="project" value="InterPro"/>
</dbReference>
<evidence type="ECO:0000256" key="4">
    <source>
        <dbReference type="PIRSR" id="PIRSR000077-4"/>
    </source>
</evidence>
<evidence type="ECO:0000256" key="3">
    <source>
        <dbReference type="PIRSR" id="PIRSR000077-1"/>
    </source>
</evidence>
<comment type="similarity">
    <text evidence="2">Belongs to the thioredoxin family.</text>
</comment>
<dbReference type="CDD" id="cd02947">
    <property type="entry name" value="TRX_family"/>
    <property type="match status" value="1"/>
</dbReference>
<name>A0A9P6U9M7_9FUNG</name>
<feature type="disulfide bond" description="Redox-active" evidence="4">
    <location>
        <begin position="30"/>
        <end position="33"/>
    </location>
</feature>
<feature type="active site" description="Nucleophile" evidence="3">
    <location>
        <position position="33"/>
    </location>
</feature>
<protein>
    <recommendedName>
        <fullName evidence="2">Thioredoxin</fullName>
    </recommendedName>
</protein>
<keyword evidence="4" id="KW-0676">Redox-active center</keyword>
<dbReference type="PANTHER" id="PTHR46115">
    <property type="entry name" value="THIOREDOXIN-LIKE PROTEIN 1"/>
    <property type="match status" value="1"/>
</dbReference>
<dbReference type="InterPro" id="IPR005746">
    <property type="entry name" value="Thioredoxin"/>
</dbReference>
<dbReference type="FunFam" id="3.40.30.10:FF:000245">
    <property type="entry name" value="Thioredoxin"/>
    <property type="match status" value="1"/>
</dbReference>
<dbReference type="InterPro" id="IPR017937">
    <property type="entry name" value="Thioredoxin_CS"/>
</dbReference>
<keyword evidence="1 4" id="KW-1015">Disulfide bond</keyword>
<evidence type="ECO:0000313" key="7">
    <source>
        <dbReference type="Proteomes" id="UP000726737"/>
    </source>
</evidence>
<gene>
    <name evidence="6" type="ORF">BG011_004679</name>
</gene>
<keyword evidence="7" id="KW-1185">Reference proteome</keyword>
<dbReference type="PIRSF" id="PIRSF000077">
    <property type="entry name" value="Thioredoxin"/>
    <property type="match status" value="1"/>
</dbReference>
<sequence length="105" mass="11172">MVRVIASTAEFNELISSGKKVVVDFYADWCGPCKVIAPAFEKLAAEATDVEFVKVDVDDLNEVSAIAGVRAMPTFQSYHNGAKVGELLGADLAKLKKLVADIVAA</sequence>
<proteinExistence type="inferred from homology"/>
<dbReference type="AlphaFoldDB" id="A0A9P6U9M7"/>
<dbReference type="PRINTS" id="PR00421">
    <property type="entry name" value="THIOREDOXIN"/>
</dbReference>
<feature type="domain" description="Thioredoxin" evidence="5">
    <location>
        <begin position="1"/>
        <end position="105"/>
    </location>
</feature>
<feature type="active site" description="Nucleophile" evidence="3">
    <location>
        <position position="30"/>
    </location>
</feature>
<dbReference type="EMBL" id="JAAAJA010000031">
    <property type="protein sequence ID" value="KAG0265459.1"/>
    <property type="molecule type" value="Genomic_DNA"/>
</dbReference>
<dbReference type="InterPro" id="IPR036249">
    <property type="entry name" value="Thioredoxin-like_sf"/>
</dbReference>
<accession>A0A9P6U9M7</accession>
<dbReference type="InterPro" id="IPR013766">
    <property type="entry name" value="Thioredoxin_domain"/>
</dbReference>
<dbReference type="Pfam" id="PF00085">
    <property type="entry name" value="Thioredoxin"/>
    <property type="match status" value="1"/>
</dbReference>
<dbReference type="Gene3D" id="3.40.30.10">
    <property type="entry name" value="Glutaredoxin"/>
    <property type="match status" value="1"/>
</dbReference>
<evidence type="ECO:0000256" key="2">
    <source>
        <dbReference type="PIRNR" id="PIRNR000077"/>
    </source>
</evidence>
<organism evidence="6 7">
    <name type="scientific">Mortierella polycephala</name>
    <dbReference type="NCBI Taxonomy" id="41804"/>
    <lineage>
        <taxon>Eukaryota</taxon>
        <taxon>Fungi</taxon>
        <taxon>Fungi incertae sedis</taxon>
        <taxon>Mucoromycota</taxon>
        <taxon>Mortierellomycotina</taxon>
        <taxon>Mortierellomycetes</taxon>
        <taxon>Mortierellales</taxon>
        <taxon>Mortierellaceae</taxon>
        <taxon>Mortierella</taxon>
    </lineage>
</organism>
<reference evidence="6" key="1">
    <citation type="journal article" date="2020" name="Fungal Divers.">
        <title>Resolving the Mortierellaceae phylogeny through synthesis of multi-gene phylogenetics and phylogenomics.</title>
        <authorList>
            <person name="Vandepol N."/>
            <person name="Liber J."/>
            <person name="Desiro A."/>
            <person name="Na H."/>
            <person name="Kennedy M."/>
            <person name="Barry K."/>
            <person name="Grigoriev I.V."/>
            <person name="Miller A.N."/>
            <person name="O'Donnell K."/>
            <person name="Stajich J.E."/>
            <person name="Bonito G."/>
        </authorList>
    </citation>
    <scope>NUCLEOTIDE SEQUENCE</scope>
    <source>
        <strain evidence="6">KOD948</strain>
    </source>
</reference>
<evidence type="ECO:0000256" key="1">
    <source>
        <dbReference type="ARBA" id="ARBA00023157"/>
    </source>
</evidence>
<dbReference type="PROSITE" id="PS00194">
    <property type="entry name" value="THIOREDOXIN_1"/>
    <property type="match status" value="1"/>
</dbReference>
<dbReference type="OrthoDB" id="2121326at2759"/>
<feature type="site" description="Deprotonates C-terminal active site Cys" evidence="3">
    <location>
        <position position="24"/>
    </location>
</feature>
<feature type="site" description="Contributes to redox potential value" evidence="3">
    <location>
        <position position="32"/>
    </location>
</feature>
<evidence type="ECO:0000259" key="5">
    <source>
        <dbReference type="PROSITE" id="PS51352"/>
    </source>
</evidence>
<dbReference type="PROSITE" id="PS51352">
    <property type="entry name" value="THIOREDOXIN_2"/>
    <property type="match status" value="1"/>
</dbReference>
<dbReference type="Proteomes" id="UP000726737">
    <property type="component" value="Unassembled WGS sequence"/>
</dbReference>
<dbReference type="SUPFAM" id="SSF52833">
    <property type="entry name" value="Thioredoxin-like"/>
    <property type="match status" value="1"/>
</dbReference>
<comment type="caution">
    <text evidence="6">The sequence shown here is derived from an EMBL/GenBank/DDBJ whole genome shotgun (WGS) entry which is preliminary data.</text>
</comment>
<feature type="site" description="Contributes to redox potential value" evidence="3">
    <location>
        <position position="31"/>
    </location>
</feature>